<protein>
    <submittedName>
        <fullName evidence="1">Uncharacterized protein</fullName>
    </submittedName>
</protein>
<organism evidence="1 2">
    <name type="scientific">Claviceps aff. purpurea</name>
    <dbReference type="NCBI Taxonomy" id="1967640"/>
    <lineage>
        <taxon>Eukaryota</taxon>
        <taxon>Fungi</taxon>
        <taxon>Dikarya</taxon>
        <taxon>Ascomycota</taxon>
        <taxon>Pezizomycotina</taxon>
        <taxon>Sordariomycetes</taxon>
        <taxon>Hypocreomycetidae</taxon>
        <taxon>Hypocreales</taxon>
        <taxon>Clavicipitaceae</taxon>
        <taxon>Claviceps</taxon>
    </lineage>
</organism>
<reference evidence="1 2" key="1">
    <citation type="journal article" date="2020" name="bioRxiv">
        <title>Whole genome comparisons of ergot fungi reveals the divergence and evolution of species within the genus Claviceps are the result of varying mechanisms driving genome evolution and host range expansion.</title>
        <authorList>
            <person name="Wyka S.A."/>
            <person name="Mondo S.J."/>
            <person name="Liu M."/>
            <person name="Dettman J."/>
            <person name="Nalam V."/>
            <person name="Broders K.D."/>
        </authorList>
    </citation>
    <scope>NUCLEOTIDE SEQUENCE [LARGE SCALE GENOMIC DNA]</scope>
    <source>
        <strain evidence="1 2">Clav52</strain>
    </source>
</reference>
<gene>
    <name evidence="1" type="ORF">E4U09_003952</name>
</gene>
<accession>A0A9P7U4W0</accession>
<keyword evidence="2" id="KW-1185">Reference proteome</keyword>
<dbReference type="Proteomes" id="UP000707071">
    <property type="component" value="Unassembled WGS sequence"/>
</dbReference>
<evidence type="ECO:0000313" key="1">
    <source>
        <dbReference type="EMBL" id="KAG6291424.1"/>
    </source>
</evidence>
<proteinExistence type="predicted"/>
<sequence length="193" mass="21609">MSNMPKIAYPLDKIRPLNSPAGWVSWHEDITAALRMAGFGKLLKGKRSADFTPGDLGDAEAQKAKDEWQDKQDAACGMIIHVCGAAARQLLKGTNDKPIEEKVTTYFHELEKRYRPTGSAVLQQLRRRYSKIRLDTCKDVADYADQLQKARADMIALDKDAVMADMFFIDDFLVAVGQHYLLGGSVFRARGSR</sequence>
<dbReference type="EMBL" id="SRRH01000313">
    <property type="protein sequence ID" value="KAG6291424.1"/>
    <property type="molecule type" value="Genomic_DNA"/>
</dbReference>
<comment type="caution">
    <text evidence="1">The sequence shown here is derived from an EMBL/GenBank/DDBJ whole genome shotgun (WGS) entry which is preliminary data.</text>
</comment>
<name>A0A9P7U4W0_9HYPO</name>
<dbReference type="AlphaFoldDB" id="A0A9P7U4W0"/>
<evidence type="ECO:0000313" key="2">
    <source>
        <dbReference type="Proteomes" id="UP000707071"/>
    </source>
</evidence>